<dbReference type="OrthoDB" id="10263155at2759"/>
<feature type="domain" description="A-kinase anchor protein 7-like phosphoesterase" evidence="2">
    <location>
        <begin position="75"/>
        <end position="258"/>
    </location>
</feature>
<feature type="compositionally biased region" description="Basic and acidic residues" evidence="1">
    <location>
        <begin position="18"/>
        <end position="30"/>
    </location>
</feature>
<dbReference type="GO" id="GO:0005829">
    <property type="term" value="C:cytosol"/>
    <property type="evidence" value="ECO:0007669"/>
    <property type="project" value="TreeGrafter"/>
</dbReference>
<evidence type="ECO:0000313" key="4">
    <source>
        <dbReference type="EMBL" id="VFT77581.1"/>
    </source>
</evidence>
<dbReference type="Proteomes" id="UP000332933">
    <property type="component" value="Unassembled WGS sequence"/>
</dbReference>
<dbReference type="EMBL" id="CAADRA010000016">
    <property type="protein sequence ID" value="VFT77581.1"/>
    <property type="molecule type" value="Genomic_DNA"/>
</dbReference>
<evidence type="ECO:0000313" key="5">
    <source>
        <dbReference type="Proteomes" id="UP000332933"/>
    </source>
</evidence>
<dbReference type="GO" id="GO:0034237">
    <property type="term" value="F:protein kinase A regulatory subunit binding"/>
    <property type="evidence" value="ECO:0007669"/>
    <property type="project" value="TreeGrafter"/>
</dbReference>
<gene>
    <name evidence="4" type="primary">Aste57867_355</name>
    <name evidence="3" type="ORF">As57867_000354</name>
    <name evidence="4" type="ORF">ASTE57867_355</name>
</gene>
<dbReference type="EMBL" id="VJMH01000016">
    <property type="protein sequence ID" value="KAF0720379.1"/>
    <property type="molecule type" value="Genomic_DNA"/>
</dbReference>
<evidence type="ECO:0000259" key="2">
    <source>
        <dbReference type="Pfam" id="PF10469"/>
    </source>
</evidence>
<keyword evidence="5" id="KW-1185">Reference proteome</keyword>
<protein>
    <submittedName>
        <fullName evidence="4">Aste57867_355 protein</fullName>
    </submittedName>
</protein>
<reference evidence="3" key="2">
    <citation type="submission" date="2019-06" db="EMBL/GenBank/DDBJ databases">
        <title>Genomics analysis of Aphanomyces spp. identifies a new class of oomycete effector associated with host adaptation.</title>
        <authorList>
            <person name="Gaulin E."/>
        </authorList>
    </citation>
    <scope>NUCLEOTIDE SEQUENCE</scope>
    <source>
        <strain evidence="3">CBS 578.67</strain>
    </source>
</reference>
<dbReference type="SUPFAM" id="SSF55144">
    <property type="entry name" value="LigT-like"/>
    <property type="match status" value="1"/>
</dbReference>
<dbReference type="PANTHER" id="PTHR15934:SF2">
    <property type="entry name" value="A-KINASE ANCHOR PROTEIN 7-LIKE PHOSPHOESTERASE DOMAIN-CONTAINING PROTEIN"/>
    <property type="match status" value="1"/>
</dbReference>
<dbReference type="InterPro" id="IPR019510">
    <property type="entry name" value="AKAP7-like_phosphoesterase"/>
</dbReference>
<proteinExistence type="predicted"/>
<feature type="compositionally biased region" description="Polar residues" evidence="1">
    <location>
        <begin position="40"/>
        <end position="53"/>
    </location>
</feature>
<dbReference type="Pfam" id="PF10469">
    <property type="entry name" value="AKAP7_NLS"/>
    <property type="match status" value="1"/>
</dbReference>
<evidence type="ECO:0000313" key="3">
    <source>
        <dbReference type="EMBL" id="KAF0720379.1"/>
    </source>
</evidence>
<dbReference type="InterPro" id="IPR009097">
    <property type="entry name" value="Cyclic_Pdiesterase"/>
</dbReference>
<dbReference type="GO" id="GO:0010738">
    <property type="term" value="P:regulation of protein kinase A signaling"/>
    <property type="evidence" value="ECO:0007669"/>
    <property type="project" value="TreeGrafter"/>
</dbReference>
<dbReference type="Gene3D" id="3.90.1140.10">
    <property type="entry name" value="Cyclic phosphodiesterase"/>
    <property type="match status" value="1"/>
</dbReference>
<dbReference type="AlphaFoldDB" id="A0A485K2E2"/>
<feature type="compositionally biased region" description="Pro residues" evidence="1">
    <location>
        <begin position="1"/>
        <end position="11"/>
    </location>
</feature>
<dbReference type="InterPro" id="IPR052641">
    <property type="entry name" value="AKAP7_isoform_gamma"/>
</dbReference>
<accession>A0A485K2E2</accession>
<reference evidence="4 5" key="1">
    <citation type="submission" date="2019-03" db="EMBL/GenBank/DDBJ databases">
        <authorList>
            <person name="Gaulin E."/>
            <person name="Dumas B."/>
        </authorList>
    </citation>
    <scope>NUCLEOTIDE SEQUENCE [LARGE SCALE GENOMIC DNA]</scope>
    <source>
        <strain evidence="4">CBS 568.67</strain>
    </source>
</reference>
<sequence length="282" mass="30575">MDGAQPPPRYVPPHRRGREHEGSSDSKDGGDSAPPPPINSLWTGFESSSSREGGTNRGNRDGPYFPPSYTKNDRPNAFLCVRITNATTVAACRTVQDVLVAHNPYLYAALVPHQKFHCTLSMLRLESQEDLAVVQRVVHEAREFIQATLMSAPLCLAGVGDFANHVVHAQVQGPAIVQLATGLQDRLAACGISLVGNHDLFQAHVTLAKLDRELKKTIPSIDRAAYAAMADVVLGDQHVDAIDICAVGGTLLEADGFYCRLAPQIQLDVARPEATKRSWPQL</sequence>
<dbReference type="PANTHER" id="PTHR15934">
    <property type="entry name" value="RNA 2',3'-CYCLIC PHOSPHODIESTERASE"/>
    <property type="match status" value="1"/>
</dbReference>
<name>A0A485K2E2_9STRA</name>
<feature type="region of interest" description="Disordered" evidence="1">
    <location>
        <begin position="1"/>
        <end position="69"/>
    </location>
</feature>
<evidence type="ECO:0000256" key="1">
    <source>
        <dbReference type="SAM" id="MobiDB-lite"/>
    </source>
</evidence>
<organism evidence="4 5">
    <name type="scientific">Aphanomyces stellatus</name>
    <dbReference type="NCBI Taxonomy" id="120398"/>
    <lineage>
        <taxon>Eukaryota</taxon>
        <taxon>Sar</taxon>
        <taxon>Stramenopiles</taxon>
        <taxon>Oomycota</taxon>
        <taxon>Saprolegniomycetes</taxon>
        <taxon>Saprolegniales</taxon>
        <taxon>Verrucalvaceae</taxon>
        <taxon>Aphanomyces</taxon>
    </lineage>
</organism>